<dbReference type="EMBL" id="FOLE01000010">
    <property type="protein sequence ID" value="SFC81658.1"/>
    <property type="molecule type" value="Genomic_DNA"/>
</dbReference>
<keyword evidence="2" id="KW-1185">Reference proteome</keyword>
<organism evidence="1 2">
    <name type="scientific">Flexibacter flexilis DSM 6793</name>
    <dbReference type="NCBI Taxonomy" id="927664"/>
    <lineage>
        <taxon>Bacteria</taxon>
        <taxon>Pseudomonadati</taxon>
        <taxon>Bacteroidota</taxon>
        <taxon>Cytophagia</taxon>
        <taxon>Cytophagales</taxon>
        <taxon>Flexibacteraceae</taxon>
        <taxon>Flexibacter</taxon>
    </lineage>
</organism>
<evidence type="ECO:0000313" key="1">
    <source>
        <dbReference type="EMBL" id="SFC81658.1"/>
    </source>
</evidence>
<evidence type="ECO:0000313" key="2">
    <source>
        <dbReference type="Proteomes" id="UP000199514"/>
    </source>
</evidence>
<dbReference type="AlphaFoldDB" id="A0A1I1MF14"/>
<dbReference type="Proteomes" id="UP000199514">
    <property type="component" value="Unassembled WGS sequence"/>
</dbReference>
<accession>A0A1I1MF14</accession>
<sequence>MGILIVVGIIVVVFIGLEYLRPKDDDDYFPPRAGTLP</sequence>
<proteinExistence type="predicted"/>
<dbReference type="STRING" id="927664.SAMN05421780_11076"/>
<name>A0A1I1MF14_9BACT</name>
<gene>
    <name evidence="1" type="ORF">SAMN05421780_11076</name>
</gene>
<protein>
    <submittedName>
        <fullName evidence="1">Uncharacterized protein</fullName>
    </submittedName>
</protein>
<reference evidence="1 2" key="1">
    <citation type="submission" date="2016-10" db="EMBL/GenBank/DDBJ databases">
        <authorList>
            <person name="de Groot N.N."/>
        </authorList>
    </citation>
    <scope>NUCLEOTIDE SEQUENCE [LARGE SCALE GENOMIC DNA]</scope>
    <source>
        <strain evidence="1 2">DSM 6793</strain>
    </source>
</reference>